<evidence type="ECO:0000313" key="4">
    <source>
        <dbReference type="Proteomes" id="UP000314294"/>
    </source>
</evidence>
<gene>
    <name evidence="3" type="ORF">EYF80_032504</name>
</gene>
<comment type="caution">
    <text evidence="3">The sequence shown here is derived from an EMBL/GenBank/DDBJ whole genome shotgun (WGS) entry which is preliminary data.</text>
</comment>
<sequence>MYEMRGEIKSASKGNTTGSQRDEEALSVFGSVYVRSSRAHQQDAWAGNKARQKMRRGWWLVRWLGTGMAILSLLTHSWGQDTEEPFSTSRPNMLTLLDVMDYPFGQLPLYISGYS</sequence>
<keyword evidence="2" id="KW-0472">Membrane</keyword>
<feature type="transmembrane region" description="Helical" evidence="2">
    <location>
        <begin position="59"/>
        <end position="79"/>
    </location>
</feature>
<dbReference type="AlphaFoldDB" id="A0A4Z2GW42"/>
<feature type="region of interest" description="Disordered" evidence="1">
    <location>
        <begin position="1"/>
        <end position="21"/>
    </location>
</feature>
<keyword evidence="4" id="KW-1185">Reference proteome</keyword>
<reference evidence="3 4" key="1">
    <citation type="submission" date="2019-03" db="EMBL/GenBank/DDBJ databases">
        <title>First draft genome of Liparis tanakae, snailfish: a comprehensive survey of snailfish specific genes.</title>
        <authorList>
            <person name="Kim W."/>
            <person name="Song I."/>
            <person name="Jeong J.-H."/>
            <person name="Kim D."/>
            <person name="Kim S."/>
            <person name="Ryu S."/>
            <person name="Song J.Y."/>
            <person name="Lee S.K."/>
        </authorList>
    </citation>
    <scope>NUCLEOTIDE SEQUENCE [LARGE SCALE GENOMIC DNA]</scope>
    <source>
        <tissue evidence="3">Muscle</tissue>
    </source>
</reference>
<organism evidence="3 4">
    <name type="scientific">Liparis tanakae</name>
    <name type="common">Tanaka's snailfish</name>
    <dbReference type="NCBI Taxonomy" id="230148"/>
    <lineage>
        <taxon>Eukaryota</taxon>
        <taxon>Metazoa</taxon>
        <taxon>Chordata</taxon>
        <taxon>Craniata</taxon>
        <taxon>Vertebrata</taxon>
        <taxon>Euteleostomi</taxon>
        <taxon>Actinopterygii</taxon>
        <taxon>Neopterygii</taxon>
        <taxon>Teleostei</taxon>
        <taxon>Neoteleostei</taxon>
        <taxon>Acanthomorphata</taxon>
        <taxon>Eupercaria</taxon>
        <taxon>Perciformes</taxon>
        <taxon>Cottioidei</taxon>
        <taxon>Cottales</taxon>
        <taxon>Liparidae</taxon>
        <taxon>Liparis</taxon>
    </lineage>
</organism>
<dbReference type="Proteomes" id="UP000314294">
    <property type="component" value="Unassembled WGS sequence"/>
</dbReference>
<feature type="compositionally biased region" description="Basic and acidic residues" evidence="1">
    <location>
        <begin position="1"/>
        <end position="10"/>
    </location>
</feature>
<evidence type="ECO:0000313" key="3">
    <source>
        <dbReference type="EMBL" id="TNN57315.1"/>
    </source>
</evidence>
<evidence type="ECO:0000256" key="1">
    <source>
        <dbReference type="SAM" id="MobiDB-lite"/>
    </source>
</evidence>
<accession>A0A4Z2GW42</accession>
<dbReference type="EMBL" id="SRLO01000408">
    <property type="protein sequence ID" value="TNN57315.1"/>
    <property type="molecule type" value="Genomic_DNA"/>
</dbReference>
<keyword evidence="2" id="KW-1133">Transmembrane helix</keyword>
<keyword evidence="2" id="KW-0812">Transmembrane</keyword>
<protein>
    <submittedName>
        <fullName evidence="3">Uncharacterized protein</fullName>
    </submittedName>
</protein>
<dbReference type="OrthoDB" id="10029135at2759"/>
<name>A0A4Z2GW42_9TELE</name>
<proteinExistence type="predicted"/>
<evidence type="ECO:0000256" key="2">
    <source>
        <dbReference type="SAM" id="Phobius"/>
    </source>
</evidence>